<evidence type="ECO:0000313" key="9">
    <source>
        <dbReference type="Proteomes" id="UP000008838"/>
    </source>
</evidence>
<evidence type="ECO:0000259" key="4">
    <source>
        <dbReference type="Pfam" id="PF01571"/>
    </source>
</evidence>
<protein>
    <recommendedName>
        <fullName evidence="3">Sarcosine oxidase subunit alpha</fullName>
        <ecNumber evidence="3">1.5.3.24</ecNumber>
    </recommendedName>
</protein>
<dbReference type="KEGG" id="krh:KRH_21460"/>
<comment type="subcellular location">
    <subcellularLocation>
        <location evidence="3">Cytoplasm</location>
    </subcellularLocation>
</comment>
<feature type="domain" description="Aminomethyltransferase C-terminal" evidence="6">
    <location>
        <begin position="874"/>
        <end position="962"/>
    </location>
</feature>
<dbReference type="InterPro" id="IPR023753">
    <property type="entry name" value="FAD/NAD-binding_dom"/>
</dbReference>
<dbReference type="OrthoDB" id="5287468at2"/>
<keyword evidence="2 3" id="KW-0560">Oxidoreductase</keyword>
<dbReference type="Pfam" id="PF17806">
    <property type="entry name" value="SO_alpha_A3"/>
    <property type="match status" value="1"/>
</dbReference>
<keyword evidence="3" id="KW-0963">Cytoplasm</keyword>
<dbReference type="Pfam" id="PF08669">
    <property type="entry name" value="GCV_T_C"/>
    <property type="match status" value="1"/>
</dbReference>
<keyword evidence="9" id="KW-1185">Reference proteome</keyword>
<comment type="similarity">
    <text evidence="1 3">Belongs to the GcvT family.</text>
</comment>
<dbReference type="GO" id="GO:0008115">
    <property type="term" value="F:sarcosine oxidase activity"/>
    <property type="evidence" value="ECO:0007669"/>
    <property type="project" value="UniProtKB-UniRule"/>
</dbReference>
<keyword evidence="3" id="KW-0547">Nucleotide-binding</keyword>
<dbReference type="SUPFAM" id="SSF51905">
    <property type="entry name" value="FAD/NAD(P)-binding domain"/>
    <property type="match status" value="1"/>
</dbReference>
<dbReference type="PANTHER" id="PTHR43757">
    <property type="entry name" value="AMINOMETHYLTRANSFERASE"/>
    <property type="match status" value="1"/>
</dbReference>
<feature type="domain" description="GCVT N-terminal" evidence="4">
    <location>
        <begin position="582"/>
        <end position="854"/>
    </location>
</feature>
<dbReference type="Proteomes" id="UP000008838">
    <property type="component" value="Chromosome"/>
</dbReference>
<dbReference type="Gene3D" id="3.30.1360.120">
    <property type="entry name" value="Probable tRNA modification gtpase trme, domain 1"/>
    <property type="match status" value="1"/>
</dbReference>
<dbReference type="GO" id="GO:0005737">
    <property type="term" value="C:cytoplasm"/>
    <property type="evidence" value="ECO:0007669"/>
    <property type="project" value="UniProtKB-SubCell"/>
</dbReference>
<feature type="domain" description="FAD/NAD(P)-binding" evidence="5">
    <location>
        <begin position="130"/>
        <end position="396"/>
    </location>
</feature>
<dbReference type="AlphaFoldDB" id="B2GHY1"/>
<dbReference type="HOGENOM" id="CLU_011963_0_0_11"/>
<evidence type="ECO:0000259" key="5">
    <source>
        <dbReference type="Pfam" id="PF07992"/>
    </source>
</evidence>
<dbReference type="PRINTS" id="PR00411">
    <property type="entry name" value="PNDRDTASEI"/>
</dbReference>
<proteinExistence type="inferred from homology"/>
<evidence type="ECO:0000256" key="3">
    <source>
        <dbReference type="PIRNR" id="PIRNR037980"/>
    </source>
</evidence>
<evidence type="ECO:0000256" key="1">
    <source>
        <dbReference type="ARBA" id="ARBA00008609"/>
    </source>
</evidence>
<dbReference type="InterPro" id="IPR006222">
    <property type="entry name" value="GCVT_N"/>
</dbReference>
<sequence length="970" mass="103732">MSASNRCPASVREGTGIDRGTELSFTVDGTQYAGHPGDTLASALLAAGHIRCGDSMYLGRPRGIVSAGVEEPNALVTVQPRTPRDVAESMLPAPAVELTEAMVAEFVSGQGPLDPARDGAYYDTRNVHTDVLVVGAGPAGLAAAREAARSGARVVLMDEQTRPGGSLLSRPEDVVDGVPGWQWARQCAEELAAQPEVTVLQRTTAFGSYDSNYVVALQRRTDHLTRDPGPGVSRQRVWHVRAAQVVLATGAHERPLVFADNDRPGIMLAGAVRTYLNRYGVTAGHRAVVTTTNDSAYDLVADLVAAGVEVAAVVDSRPDLTDTAQRVARETGVAVRTGSAVCGTEGSAEDGRVSAVLVTALDAADQPVDEPERVEADLLAVAGGWSPVVHLHSQRQGRLRWDEDLAGFVPAGAVRDQQTAGAVNGTLDLAGCLAEGARAGAQAAQDAGFACTPRVPHTAATPITPTHPLWLVPSGPGAEQDWDRHFVDLQRDQTVADVLRSVGAGMRSVEHVKRYTSISTANDQGKTSAVNAIGVIAAALNQQDVGGFGTTTYRAPYTPVAFAALAGRRRGQLFDPARLTPVHSWHVAHGAEFEDVGQWKRPWFYPQPGEDMDAAVLRECAAVRTSVGFMDATTLGKIEIRGTDAGEFLNRVYTNAFKKLKPGMGRYGVMCTPDGMVFDDGVTLRLDEDRYLMTTTTGNAAAVLEWLEEWSQTEWPELDVTFTSVTEQWTTVAVAGPRSRDVIAKLAPQLDVSQDAFPFMAFRETVLASGVPARICRISFSGELAYEVNVSGWYGLSVWEDVFAAGEEFGITPYGTETMHVLRAEKAFPIVGQDTDGTVTPQDLGMEWVVSKTKDFIGKRSYDRPSATDPQRKQLVAVLPTDRVTRLPEGAQLIAAGTPVTPEQGPVPMVGHVTSAYRSAALDRTFGLALVENGRQRIGETLQAPLDGTLVDVTIAEPVIYDPEGNRRDG</sequence>
<dbReference type="Pfam" id="PF13510">
    <property type="entry name" value="Fer2_4"/>
    <property type="match status" value="1"/>
</dbReference>
<dbReference type="Gene3D" id="3.50.50.60">
    <property type="entry name" value="FAD/NAD(P)-binding domain"/>
    <property type="match status" value="1"/>
</dbReference>
<dbReference type="PIRSF" id="PIRSF037980">
    <property type="entry name" value="SoxA"/>
    <property type="match status" value="1"/>
</dbReference>
<dbReference type="PRINTS" id="PR00368">
    <property type="entry name" value="FADPNR"/>
</dbReference>
<dbReference type="InterPro" id="IPR013977">
    <property type="entry name" value="GcvT_C"/>
</dbReference>
<dbReference type="InterPro" id="IPR036188">
    <property type="entry name" value="FAD/NAD-bd_sf"/>
</dbReference>
<dbReference type="EC" id="1.5.3.24" evidence="3"/>
<dbReference type="STRING" id="378753.KRH_21460"/>
<dbReference type="SUPFAM" id="SSF101790">
    <property type="entry name" value="Aminomethyltransferase beta-barrel domain"/>
    <property type="match status" value="1"/>
</dbReference>
<reference evidence="8 9" key="1">
    <citation type="journal article" date="2008" name="J. Bacteriol.">
        <title>Complete genome sequence of the soil actinomycete Kocuria rhizophila.</title>
        <authorList>
            <person name="Takarada H."/>
            <person name="Sekine M."/>
            <person name="Kosugi H."/>
            <person name="Matsuo Y."/>
            <person name="Fujisawa T."/>
            <person name="Omata S."/>
            <person name="Kishi E."/>
            <person name="Shimizu A."/>
            <person name="Tsukatani N."/>
            <person name="Tanikawa S."/>
            <person name="Fujita N."/>
            <person name="Harayama S."/>
        </authorList>
    </citation>
    <scope>NUCLEOTIDE SEQUENCE [LARGE SCALE GENOMIC DNA]</scope>
    <source>
        <strain evidence="9">ATCC 9341 / DSM 348 / NBRC 103217 / DC2201</strain>
    </source>
</reference>
<dbReference type="InterPro" id="IPR028896">
    <property type="entry name" value="GcvT/YgfZ/DmdA"/>
</dbReference>
<evidence type="ECO:0000313" key="8">
    <source>
        <dbReference type="EMBL" id="BAG30493.1"/>
    </source>
</evidence>
<dbReference type="NCBIfam" id="TIGR01372">
    <property type="entry name" value="soxA"/>
    <property type="match status" value="1"/>
</dbReference>
<dbReference type="GO" id="GO:0046653">
    <property type="term" value="P:tetrahydrofolate metabolic process"/>
    <property type="evidence" value="ECO:0007669"/>
    <property type="project" value="UniProtKB-UniRule"/>
</dbReference>
<dbReference type="SUPFAM" id="SSF103025">
    <property type="entry name" value="Folate-binding domain"/>
    <property type="match status" value="1"/>
</dbReference>
<dbReference type="PANTHER" id="PTHR43757:SF2">
    <property type="entry name" value="AMINOMETHYLTRANSFERASE, MITOCHONDRIAL"/>
    <property type="match status" value="1"/>
</dbReference>
<dbReference type="InterPro" id="IPR027266">
    <property type="entry name" value="TrmE/GcvT-like"/>
</dbReference>
<dbReference type="InterPro" id="IPR006277">
    <property type="entry name" value="Sarcosine_oxidase_asu"/>
</dbReference>
<evidence type="ECO:0000256" key="2">
    <source>
        <dbReference type="ARBA" id="ARBA00023002"/>
    </source>
</evidence>
<evidence type="ECO:0000259" key="7">
    <source>
        <dbReference type="Pfam" id="PF17806"/>
    </source>
</evidence>
<feature type="domain" description="SoxA A3" evidence="7">
    <location>
        <begin position="483"/>
        <end position="568"/>
    </location>
</feature>
<comment type="catalytic activity">
    <reaction evidence="3">
        <text>sarcosine + (6S)-5,6,7,8-tetrahydrofolate + O2 = (6R)-5,10-methylene-5,6,7,8-tetrahydrofolate + glycine + H2O2</text>
        <dbReference type="Rhea" id="RHEA:70455"/>
        <dbReference type="ChEBI" id="CHEBI:15379"/>
        <dbReference type="ChEBI" id="CHEBI:15636"/>
        <dbReference type="ChEBI" id="CHEBI:16240"/>
        <dbReference type="ChEBI" id="CHEBI:57305"/>
        <dbReference type="ChEBI" id="CHEBI:57433"/>
        <dbReference type="ChEBI" id="CHEBI:57453"/>
        <dbReference type="EC" id="1.5.3.24"/>
    </reaction>
</comment>
<gene>
    <name evidence="8" type="primary">soxA</name>
    <name evidence="8" type="ordered locus">KRH_21460</name>
</gene>
<comment type="cofactor">
    <cofactor evidence="3">
        <name>NAD(+)</name>
        <dbReference type="ChEBI" id="CHEBI:57540"/>
    </cofactor>
    <text evidence="3">Binds 1 NAD(+) per subunit.</text>
</comment>
<dbReference type="RefSeq" id="WP_012399214.1">
    <property type="nucleotide sequence ID" value="NC_010617.1"/>
</dbReference>
<dbReference type="GO" id="GO:0000166">
    <property type="term" value="F:nucleotide binding"/>
    <property type="evidence" value="ECO:0007669"/>
    <property type="project" value="UniProtKB-KW"/>
</dbReference>
<evidence type="ECO:0000259" key="6">
    <source>
        <dbReference type="Pfam" id="PF08669"/>
    </source>
</evidence>
<dbReference type="InterPro" id="IPR042204">
    <property type="entry name" value="2Fe-2S-bd_N"/>
</dbReference>
<dbReference type="Pfam" id="PF07992">
    <property type="entry name" value="Pyr_redox_2"/>
    <property type="match status" value="1"/>
</dbReference>
<dbReference type="InterPro" id="IPR041117">
    <property type="entry name" value="SoxA_A3"/>
</dbReference>
<dbReference type="Pfam" id="PF01571">
    <property type="entry name" value="GCV_T"/>
    <property type="match status" value="1"/>
</dbReference>
<organism evidence="8 9">
    <name type="scientific">Kocuria rhizophila (strain ATCC 9341 / DSM 348 / NBRC 103217 / DC2201)</name>
    <dbReference type="NCBI Taxonomy" id="378753"/>
    <lineage>
        <taxon>Bacteria</taxon>
        <taxon>Bacillati</taxon>
        <taxon>Actinomycetota</taxon>
        <taxon>Actinomycetes</taxon>
        <taxon>Micrococcales</taxon>
        <taxon>Micrococcaceae</taxon>
        <taxon>Kocuria</taxon>
    </lineage>
</organism>
<dbReference type="EMBL" id="AP009152">
    <property type="protein sequence ID" value="BAG30493.1"/>
    <property type="molecule type" value="Genomic_DNA"/>
</dbReference>
<dbReference type="InterPro" id="IPR029043">
    <property type="entry name" value="GcvT/YgfZ_C"/>
</dbReference>
<keyword evidence="3" id="KW-0520">NAD</keyword>
<name>B2GHY1_KOCRD</name>
<accession>B2GHY1</accession>
<dbReference type="Gene3D" id="3.10.20.440">
    <property type="entry name" value="2Fe-2S iron-sulphur cluster binding domain, sarcosine oxidase, alpha subunit, N-terminal domain"/>
    <property type="match status" value="1"/>
</dbReference>
<dbReference type="eggNOG" id="COG0446">
    <property type="taxonomic scope" value="Bacteria"/>
</dbReference>
<dbReference type="eggNOG" id="COG0404">
    <property type="taxonomic scope" value="Bacteria"/>
</dbReference>